<dbReference type="Pfam" id="PF25023">
    <property type="entry name" value="TEN_YD-shell"/>
    <property type="match status" value="1"/>
</dbReference>
<feature type="domain" description="Teneurin-like YD-shell" evidence="4">
    <location>
        <begin position="10"/>
        <end position="147"/>
    </location>
</feature>
<gene>
    <name evidence="5" type="ORF">FJD37_03755</name>
</gene>
<dbReference type="NCBIfam" id="TIGR03696">
    <property type="entry name" value="Rhs_assc_core"/>
    <property type="match status" value="1"/>
</dbReference>
<keyword evidence="3" id="KW-0812">Transmembrane</keyword>
<feature type="transmembrane region" description="Helical" evidence="3">
    <location>
        <begin position="181"/>
        <end position="201"/>
    </location>
</feature>
<dbReference type="InterPro" id="IPR056823">
    <property type="entry name" value="TEN-like_YD-shell"/>
</dbReference>
<evidence type="ECO:0000259" key="4">
    <source>
        <dbReference type="Pfam" id="PF25023"/>
    </source>
</evidence>
<name>A0A5C5Q2C5_9PSED</name>
<protein>
    <submittedName>
        <fullName evidence="5">RHS repeat-associated core domain-containing protein</fullName>
    </submittedName>
</protein>
<keyword evidence="3" id="KW-0472">Membrane</keyword>
<feature type="compositionally biased region" description="Low complexity" evidence="2">
    <location>
        <begin position="295"/>
        <end position="305"/>
    </location>
</feature>
<feature type="transmembrane region" description="Helical" evidence="3">
    <location>
        <begin position="213"/>
        <end position="233"/>
    </location>
</feature>
<sequence>MAQRNGLIKTYAYDPLDRLTEAHTGHLKNEQFFYNHERLITEKEGGVTRSLMHAKNQLLAQTYVDNQSCETTLLSTNRQCSVLHSVSHSDVRRQAFTPFGHHHIQEGVNGLPGFNGERPDPLTGHYHLGKGHRAYNPHLMRFNSPDQLSPFDAGGLNAYAYCAADPVNRSDPSGRASLNDILIAGLGVVGVLGGSLGMYATLKAARAMKTTRLSTAVAAKVAGSALTISGGLVGVTRLSMGAAGEETGKSGMVIATTILALSGLGLSAYGTRLGVMNARRQRKLANIKIGSNSNSNSNISTASSNPPTVDTPLSATSSGSETASNYSGSNTLASAPSQSQLLNDVIVMQNRKMFEMIPSSKKQITTKSGLVRRDSI</sequence>
<evidence type="ECO:0000313" key="6">
    <source>
        <dbReference type="Proteomes" id="UP000317901"/>
    </source>
</evidence>
<evidence type="ECO:0000256" key="2">
    <source>
        <dbReference type="SAM" id="MobiDB-lite"/>
    </source>
</evidence>
<dbReference type="AlphaFoldDB" id="A0A5C5Q2C5"/>
<dbReference type="InterPro" id="IPR022385">
    <property type="entry name" value="Rhs_assc_core"/>
</dbReference>
<evidence type="ECO:0000256" key="1">
    <source>
        <dbReference type="ARBA" id="ARBA00022737"/>
    </source>
</evidence>
<feature type="region of interest" description="Disordered" evidence="2">
    <location>
        <begin position="295"/>
        <end position="334"/>
    </location>
</feature>
<proteinExistence type="predicted"/>
<accession>A0A5C5Q2C5</accession>
<dbReference type="SUPFAM" id="SSF56399">
    <property type="entry name" value="ADP-ribosylation"/>
    <property type="match status" value="1"/>
</dbReference>
<dbReference type="EMBL" id="VFIP01000005">
    <property type="protein sequence ID" value="TWR99738.1"/>
    <property type="molecule type" value="Genomic_DNA"/>
</dbReference>
<dbReference type="Gene3D" id="2.180.10.10">
    <property type="entry name" value="RHS repeat-associated core"/>
    <property type="match status" value="1"/>
</dbReference>
<feature type="compositionally biased region" description="Polar residues" evidence="2">
    <location>
        <begin position="306"/>
        <end position="334"/>
    </location>
</feature>
<dbReference type="Proteomes" id="UP000317901">
    <property type="component" value="Unassembled WGS sequence"/>
</dbReference>
<evidence type="ECO:0000313" key="5">
    <source>
        <dbReference type="EMBL" id="TWR99738.1"/>
    </source>
</evidence>
<dbReference type="OrthoDB" id="9816400at2"/>
<evidence type="ECO:0000256" key="3">
    <source>
        <dbReference type="SAM" id="Phobius"/>
    </source>
</evidence>
<keyword evidence="1" id="KW-0677">Repeat</keyword>
<reference evidence="5 6" key="1">
    <citation type="submission" date="2019-06" db="EMBL/GenBank/DDBJ databases">
        <title>Pseudomonas bimorpha sp. nov. isolated from bovine raw milk and skim milk concentrate.</title>
        <authorList>
            <person name="Hofmann K."/>
            <person name="Huptas C."/>
            <person name="Doll E."/>
            <person name="Scherer S."/>
            <person name="Wenning M."/>
        </authorList>
    </citation>
    <scope>NUCLEOTIDE SEQUENCE [LARGE SCALE GENOMIC DNA]</scope>
    <source>
        <strain evidence="5 6">DSM 108990</strain>
    </source>
</reference>
<organism evidence="5 6">
    <name type="scientific">Pseudomonas saxonica</name>
    <dbReference type="NCBI Taxonomy" id="2600598"/>
    <lineage>
        <taxon>Bacteria</taxon>
        <taxon>Pseudomonadati</taxon>
        <taxon>Pseudomonadota</taxon>
        <taxon>Gammaproteobacteria</taxon>
        <taxon>Pseudomonadales</taxon>
        <taxon>Pseudomonadaceae</taxon>
        <taxon>Pseudomonas</taxon>
    </lineage>
</organism>
<dbReference type="RefSeq" id="WP_146425083.1">
    <property type="nucleotide sequence ID" value="NZ_VFIP01000005.1"/>
</dbReference>
<keyword evidence="3" id="KW-1133">Transmembrane helix</keyword>
<feature type="transmembrane region" description="Helical" evidence="3">
    <location>
        <begin position="253"/>
        <end position="275"/>
    </location>
</feature>
<comment type="caution">
    <text evidence="5">The sequence shown here is derived from an EMBL/GenBank/DDBJ whole genome shotgun (WGS) entry which is preliminary data.</text>
</comment>